<dbReference type="Gene3D" id="1.20.1250.20">
    <property type="entry name" value="MFS general substrate transporter like domains"/>
    <property type="match status" value="1"/>
</dbReference>
<evidence type="ECO:0000256" key="1">
    <source>
        <dbReference type="ARBA" id="ARBA00004141"/>
    </source>
</evidence>
<feature type="transmembrane region" description="Helical" evidence="8">
    <location>
        <begin position="335"/>
        <end position="356"/>
    </location>
</feature>
<keyword evidence="5 8" id="KW-1133">Transmembrane helix</keyword>
<evidence type="ECO:0000259" key="9">
    <source>
        <dbReference type="PROSITE" id="PS50850"/>
    </source>
</evidence>
<dbReference type="AlphaFoldDB" id="A0A1B2JBL0"/>
<evidence type="ECO:0000256" key="7">
    <source>
        <dbReference type="RuleBase" id="RU003346"/>
    </source>
</evidence>
<feature type="transmembrane region" description="Helical" evidence="8">
    <location>
        <begin position="454"/>
        <end position="475"/>
    </location>
</feature>
<dbReference type="EMBL" id="CP014585">
    <property type="protein sequence ID" value="ANZ75255.1"/>
    <property type="molecule type" value="Genomic_DNA"/>
</dbReference>
<feature type="transmembrane region" description="Helical" evidence="8">
    <location>
        <begin position="363"/>
        <end position="384"/>
    </location>
</feature>
<feature type="transmembrane region" description="Helical" evidence="8">
    <location>
        <begin position="390"/>
        <end position="414"/>
    </location>
</feature>
<dbReference type="InterPro" id="IPR003663">
    <property type="entry name" value="Sugar/inositol_transpt"/>
</dbReference>
<feature type="domain" description="Major facilitator superfamily (MFS) profile" evidence="9">
    <location>
        <begin position="30"/>
        <end position="479"/>
    </location>
</feature>
<organism evidence="10 11">
    <name type="scientific">Komagataella pastoris</name>
    <name type="common">Yeast</name>
    <name type="synonym">Pichia pastoris</name>
    <dbReference type="NCBI Taxonomy" id="4922"/>
    <lineage>
        <taxon>Eukaryota</taxon>
        <taxon>Fungi</taxon>
        <taxon>Dikarya</taxon>
        <taxon>Ascomycota</taxon>
        <taxon>Saccharomycotina</taxon>
        <taxon>Pichiomycetes</taxon>
        <taxon>Pichiales</taxon>
        <taxon>Pichiaceae</taxon>
        <taxon>Komagataella</taxon>
    </lineage>
</organism>
<feature type="transmembrane region" description="Helical" evidence="8">
    <location>
        <begin position="303"/>
        <end position="323"/>
    </location>
</feature>
<evidence type="ECO:0000256" key="5">
    <source>
        <dbReference type="ARBA" id="ARBA00022989"/>
    </source>
</evidence>
<dbReference type="NCBIfam" id="TIGR00879">
    <property type="entry name" value="SP"/>
    <property type="match status" value="1"/>
</dbReference>
<dbReference type="PANTHER" id="PTHR23503">
    <property type="entry name" value="SOLUTE CARRIER FAMILY 2"/>
    <property type="match status" value="1"/>
</dbReference>
<dbReference type="PROSITE" id="PS50850">
    <property type="entry name" value="MFS"/>
    <property type="match status" value="1"/>
</dbReference>
<dbReference type="OrthoDB" id="4540492at2759"/>
<dbReference type="PANTHER" id="PTHR23503:SF8">
    <property type="entry name" value="FACILITATED GLUCOSE TRANSPORTER PROTEIN 1"/>
    <property type="match status" value="1"/>
</dbReference>
<reference evidence="10 11" key="1">
    <citation type="submission" date="2016-02" db="EMBL/GenBank/DDBJ databases">
        <title>Comparative genomic and transcriptomic foundation for Pichia pastoris.</title>
        <authorList>
            <person name="Love K.R."/>
            <person name="Shah K.A."/>
            <person name="Whittaker C.A."/>
            <person name="Wu J."/>
            <person name="Bartlett M.C."/>
            <person name="Ma D."/>
            <person name="Leeson R.L."/>
            <person name="Priest M."/>
            <person name="Young S.K."/>
            <person name="Love J.C."/>
        </authorList>
    </citation>
    <scope>NUCLEOTIDE SEQUENCE [LARGE SCALE GENOMIC DNA]</scope>
    <source>
        <strain evidence="10 11">ATCC 28485</strain>
    </source>
</reference>
<evidence type="ECO:0000313" key="11">
    <source>
        <dbReference type="Proteomes" id="UP000094565"/>
    </source>
</evidence>
<evidence type="ECO:0000256" key="2">
    <source>
        <dbReference type="ARBA" id="ARBA00010992"/>
    </source>
</evidence>
<dbReference type="SUPFAM" id="SSF103473">
    <property type="entry name" value="MFS general substrate transporter"/>
    <property type="match status" value="1"/>
</dbReference>
<keyword evidence="3 7" id="KW-0813">Transport</keyword>
<keyword evidence="4 8" id="KW-0812">Transmembrane</keyword>
<dbReference type="InterPro" id="IPR005828">
    <property type="entry name" value="MFS_sugar_transport-like"/>
</dbReference>
<dbReference type="GO" id="GO:0015149">
    <property type="term" value="F:hexose transmembrane transporter activity"/>
    <property type="evidence" value="ECO:0007669"/>
    <property type="project" value="TreeGrafter"/>
</dbReference>
<dbReference type="InterPro" id="IPR045263">
    <property type="entry name" value="GLUT"/>
</dbReference>
<evidence type="ECO:0000313" key="10">
    <source>
        <dbReference type="EMBL" id="ANZ75255.1"/>
    </source>
</evidence>
<keyword evidence="11" id="KW-1185">Reference proteome</keyword>
<feature type="transmembrane region" description="Helical" evidence="8">
    <location>
        <begin position="89"/>
        <end position="107"/>
    </location>
</feature>
<gene>
    <name evidence="10" type="primary">YBR241C</name>
    <name evidence="10" type="ORF">ATY40_BA7502424</name>
</gene>
<dbReference type="InterPro" id="IPR005829">
    <property type="entry name" value="Sugar_transporter_CS"/>
</dbReference>
<accession>A0A1B2JBL0</accession>
<dbReference type="InterPro" id="IPR020846">
    <property type="entry name" value="MFS_dom"/>
</dbReference>
<evidence type="ECO:0000256" key="4">
    <source>
        <dbReference type="ARBA" id="ARBA00022692"/>
    </source>
</evidence>
<protein>
    <submittedName>
        <fullName evidence="10">BA75_02424T0</fullName>
    </submittedName>
</protein>
<comment type="subcellular location">
    <subcellularLocation>
        <location evidence="1">Membrane</location>
        <topology evidence="1">Multi-pass membrane protein</topology>
    </subcellularLocation>
</comment>
<feature type="transmembrane region" description="Helical" evidence="8">
    <location>
        <begin position="177"/>
        <end position="199"/>
    </location>
</feature>
<keyword evidence="6 8" id="KW-0472">Membrane</keyword>
<name>A0A1B2JBL0_PICPA</name>
<dbReference type="InterPro" id="IPR036259">
    <property type="entry name" value="MFS_trans_sf"/>
</dbReference>
<sequence>MPLDESDSVELLGSNYLSQSPAISLPLVLAVLMSCLSSVQYGYHMSELNAPESVYTCRSPITGPHEDYSKSWFGRHGYKSCIPLDVNQIGIVTSIFTIGGLLGSLYAGQLSENIGRKKMFTINSLVFAVGSLLESLSNTYGQLLCGRLLSGVGAGSGIVVSALYINEVSPVELRGLLGSMNQIFINVGILLTQLLAIGWTNDEQWRYILVTAFVIAIVNFVASYFALESPKWLAIESANSREALAVLSQLRNRDLDRCQEEITSWEREKLSRDRYIADNPEQANLSLKSYLTSSKYSRSRRNVTFIMVGQQFCGINSIIFYGVKVLVSLFPTGALAINCLISLLNLTVTGTASLFMDKWGRKPLLLTSATLMAISSVAMAVAIINSVAVLSVLATFLYVGSFAVAIGPIPFLIVSEISQQEVRGIAQSWGTAANWIATFAIGYLFPIVNEYIGGYVYFIFAFMCFLFGYYTYLYIPETKGKGTYKEVWGDEIR</sequence>
<dbReference type="PRINTS" id="PR00171">
    <property type="entry name" value="SUGRTRNSPORT"/>
</dbReference>
<dbReference type="GO" id="GO:0016020">
    <property type="term" value="C:membrane"/>
    <property type="evidence" value="ECO:0007669"/>
    <property type="project" value="UniProtKB-SubCell"/>
</dbReference>
<dbReference type="PROSITE" id="PS00216">
    <property type="entry name" value="SUGAR_TRANSPORT_1"/>
    <property type="match status" value="2"/>
</dbReference>
<feature type="transmembrane region" description="Helical" evidence="8">
    <location>
        <begin position="21"/>
        <end position="43"/>
    </location>
</feature>
<feature type="transmembrane region" description="Helical" evidence="8">
    <location>
        <begin position="426"/>
        <end position="448"/>
    </location>
</feature>
<proteinExistence type="inferred from homology"/>
<dbReference type="PROSITE" id="PS00217">
    <property type="entry name" value="SUGAR_TRANSPORT_2"/>
    <property type="match status" value="1"/>
</dbReference>
<feature type="transmembrane region" description="Helical" evidence="8">
    <location>
        <begin position="148"/>
        <end position="165"/>
    </location>
</feature>
<evidence type="ECO:0000256" key="8">
    <source>
        <dbReference type="SAM" id="Phobius"/>
    </source>
</evidence>
<evidence type="ECO:0000256" key="3">
    <source>
        <dbReference type="ARBA" id="ARBA00022448"/>
    </source>
</evidence>
<feature type="transmembrane region" description="Helical" evidence="8">
    <location>
        <begin position="205"/>
        <end position="227"/>
    </location>
</feature>
<dbReference type="Proteomes" id="UP000094565">
    <property type="component" value="Chromosome 2"/>
</dbReference>
<evidence type="ECO:0000256" key="6">
    <source>
        <dbReference type="ARBA" id="ARBA00023136"/>
    </source>
</evidence>
<comment type="similarity">
    <text evidence="2 7">Belongs to the major facilitator superfamily. Sugar transporter (TC 2.A.1.1) family.</text>
</comment>
<dbReference type="Pfam" id="PF00083">
    <property type="entry name" value="Sugar_tr"/>
    <property type="match status" value="1"/>
</dbReference>